<protein>
    <submittedName>
        <fullName evidence="5">Sugar transferase</fullName>
        <ecNumber evidence="5">2.7.8.-</ecNumber>
    </submittedName>
</protein>
<keyword evidence="2" id="KW-0472">Membrane</keyword>
<dbReference type="KEGG" id="epl:P4G45_11075"/>
<dbReference type="InterPro" id="IPR003362">
    <property type="entry name" value="Bact_transf"/>
</dbReference>
<dbReference type="GO" id="GO:0016780">
    <property type="term" value="F:phosphotransferase activity, for other substituted phosphate groups"/>
    <property type="evidence" value="ECO:0007669"/>
    <property type="project" value="TreeGrafter"/>
</dbReference>
<keyword evidence="2" id="KW-0812">Transmembrane</keyword>
<organism evidence="5">
    <name type="scientific">Edaphobacter paludis</name>
    <dbReference type="NCBI Taxonomy" id="3035702"/>
    <lineage>
        <taxon>Bacteria</taxon>
        <taxon>Pseudomonadati</taxon>
        <taxon>Acidobacteriota</taxon>
        <taxon>Terriglobia</taxon>
        <taxon>Terriglobales</taxon>
        <taxon>Acidobacteriaceae</taxon>
        <taxon>Edaphobacter</taxon>
    </lineage>
</organism>
<dbReference type="AlphaFoldDB" id="A0AAU7D4G2"/>
<proteinExistence type="inferred from homology"/>
<dbReference type="PANTHER" id="PTHR30576:SF10">
    <property type="entry name" value="SLL5057 PROTEIN"/>
    <property type="match status" value="1"/>
</dbReference>
<keyword evidence="5" id="KW-0808">Transferase</keyword>
<evidence type="ECO:0000256" key="1">
    <source>
        <dbReference type="ARBA" id="ARBA00006464"/>
    </source>
</evidence>
<dbReference type="Pfam" id="PF02397">
    <property type="entry name" value="Bac_transf"/>
    <property type="match status" value="1"/>
</dbReference>
<feature type="transmembrane region" description="Helical" evidence="2">
    <location>
        <begin position="183"/>
        <end position="207"/>
    </location>
</feature>
<feature type="domain" description="Bacterial sugar transferase" evidence="3">
    <location>
        <begin position="181"/>
        <end position="377"/>
    </location>
</feature>
<evidence type="ECO:0000313" key="4">
    <source>
        <dbReference type="EMBL" id="XBH09032.1"/>
    </source>
</evidence>
<accession>A0AAU7D4G2</accession>
<keyword evidence="2" id="KW-1133">Transmembrane helix</keyword>
<sequence length="383" mass="43661">MSSQRPVILPWIRQFGTPKNQTATIKIPSRREVIQEATFVQMLRFERRRTERSGKQLMLVLISSEHFRGKAGCALVNGVVATLATRIRETDVLGWYERDKTIGILMTEIGNGDAVTVEIIMSKIAHALESNIKSDNPRLLTMTYRLFPHSEDIVSGKRAGNSFYPDLSTRRPRNMQTEAAKRLMDIVGSLTALIAFLPVILVITLLVKITSEGSILFCQERVGQHGKLFRFFKFRTMHVNNDSQIHREYVTRLIAGKEDLKANGGLYKLTNDPRITPLGRFLRKSSLDELPQLINVLMGDMSLVGPRPPLPYEYERYQIWHKRRVMELKPGLTGLWQIKGRSRTTFDEMVRMDLRYANTKSLWTDCTILLQTPAAILSGRGAC</sequence>
<evidence type="ECO:0000313" key="5">
    <source>
        <dbReference type="EMBL" id="XBH12236.1"/>
    </source>
</evidence>
<evidence type="ECO:0000256" key="2">
    <source>
        <dbReference type="SAM" id="Phobius"/>
    </source>
</evidence>
<gene>
    <name evidence="4" type="ORF">P4G45_11075</name>
    <name evidence="5" type="ORF">P8936_11020</name>
</gene>
<dbReference type="EMBL" id="CP121194">
    <property type="protein sequence ID" value="XBH09032.1"/>
    <property type="molecule type" value="Genomic_DNA"/>
</dbReference>
<dbReference type="EMBL" id="CP121195">
    <property type="protein sequence ID" value="XBH12236.1"/>
    <property type="molecule type" value="Genomic_DNA"/>
</dbReference>
<comment type="similarity">
    <text evidence="1">Belongs to the bacterial sugar transferase family.</text>
</comment>
<reference evidence="5" key="1">
    <citation type="submission" date="2023-03" db="EMBL/GenBank/DDBJ databases">
        <title>Edaphobacter sp.</title>
        <authorList>
            <person name="Huber K.J."/>
            <person name="Papendorf J."/>
            <person name="Pilke C."/>
            <person name="Bunk B."/>
            <person name="Sproeer C."/>
            <person name="Pester M."/>
        </authorList>
    </citation>
    <scope>NUCLEOTIDE SEQUENCE</scope>
    <source>
        <strain evidence="4">DSM 109919</strain>
        <strain evidence="5">DSM 109920</strain>
    </source>
</reference>
<dbReference type="PANTHER" id="PTHR30576">
    <property type="entry name" value="COLANIC BIOSYNTHESIS UDP-GLUCOSE LIPID CARRIER TRANSFERASE"/>
    <property type="match status" value="1"/>
</dbReference>
<dbReference type="EC" id="2.7.8.-" evidence="5"/>
<dbReference type="RefSeq" id="WP_348266541.1">
    <property type="nucleotide sequence ID" value="NZ_CP121194.1"/>
</dbReference>
<name>A0AAU7D4G2_9BACT</name>
<accession>A0AAU7CVT7</accession>
<evidence type="ECO:0000259" key="3">
    <source>
        <dbReference type="Pfam" id="PF02397"/>
    </source>
</evidence>